<reference evidence="5" key="1">
    <citation type="journal article" date="2020" name="J Integr Agric">
        <title>Identification of a novel emaravirus infecting lilac through next-generation sequencing.</title>
        <authorList>
            <person name="Wang Y."/>
            <person name="Yu S."/>
            <person name="Cao M."/>
            <person name="Hu T."/>
        </authorList>
    </citation>
    <scope>NUCLEOTIDE SEQUENCE</scope>
    <source>
        <strain evidence="5">SX-1</strain>
    </source>
</reference>
<keyword evidence="5" id="KW-0543">Viral nucleoprotein</keyword>
<dbReference type="GeneID" id="80550691"/>
<keyword evidence="2" id="KW-0167">Capsid protein</keyword>
<dbReference type="KEGG" id="vg:80550691"/>
<proteinExistence type="predicted"/>
<name>A0A6G8QHI4_9VIRU</name>
<dbReference type="EMBL" id="MT112176">
    <property type="protein sequence ID" value="QIN85947.1"/>
    <property type="molecule type" value="Viral_cRNA"/>
</dbReference>
<accession>A0A6G8QHI4</accession>
<keyword evidence="6" id="KW-1185">Reference proteome</keyword>
<evidence type="ECO:0000256" key="1">
    <source>
        <dbReference type="ARBA" id="ARBA00004328"/>
    </source>
</evidence>
<dbReference type="RefSeq" id="YP_010840139.1">
    <property type="nucleotide sequence ID" value="NC_078445.1"/>
</dbReference>
<comment type="subcellular location">
    <subcellularLocation>
        <location evidence="1">Virion</location>
    </subcellularLocation>
</comment>
<evidence type="ECO:0000313" key="6">
    <source>
        <dbReference type="Proteomes" id="UP000679584"/>
    </source>
</evidence>
<dbReference type="Pfam" id="PF25629">
    <property type="entry name" value="Fimo_NCAP"/>
    <property type="match status" value="1"/>
</dbReference>
<feature type="region of interest" description="Disordered" evidence="4">
    <location>
        <begin position="1"/>
        <end position="22"/>
    </location>
</feature>
<keyword evidence="3" id="KW-0946">Virion</keyword>
<protein>
    <submittedName>
        <fullName evidence="5">Putative nucleocapsid protein</fullName>
    </submittedName>
</protein>
<evidence type="ECO:0000256" key="2">
    <source>
        <dbReference type="ARBA" id="ARBA00022561"/>
    </source>
</evidence>
<dbReference type="Proteomes" id="UP000679584">
    <property type="component" value="Genome"/>
</dbReference>
<dbReference type="GO" id="GO:0019013">
    <property type="term" value="C:viral nucleocapsid"/>
    <property type="evidence" value="ECO:0007669"/>
    <property type="project" value="UniProtKB-KW"/>
</dbReference>
<evidence type="ECO:0000256" key="3">
    <source>
        <dbReference type="ARBA" id="ARBA00022844"/>
    </source>
</evidence>
<organism evidence="5 6">
    <name type="scientific">Lilac chlorotic ringspot-associated virus</name>
    <dbReference type="NCBI Taxonomy" id="2719116"/>
    <lineage>
        <taxon>Viruses</taxon>
        <taxon>Riboviria</taxon>
        <taxon>Orthornavirae</taxon>
        <taxon>Negarnaviricota</taxon>
        <taxon>Polyploviricotina</taxon>
        <taxon>Bunyaviricetes</taxon>
        <taxon>Elliovirales</taxon>
        <taxon>Fimoviridae</taxon>
        <taxon>Emaravirus</taxon>
        <taxon>Emaravirus syringae</taxon>
    </lineage>
</organism>
<dbReference type="InterPro" id="IPR057839">
    <property type="entry name" value="Fimo_NCAP"/>
</dbReference>
<evidence type="ECO:0000313" key="5">
    <source>
        <dbReference type="EMBL" id="QIN85947.1"/>
    </source>
</evidence>
<sequence length="309" mass="34652">MPRTNTKKSAIVEQKGQTSNDVPANSVKYGKKANLKTVTFTNVKDSRIVNGVNISGVTTPVFSLQPFVGGLQGESEFDITKYGAVGSVDLCATHLSNTQELKKLVVREGIVELKLSDSYSLFVCNELHSTTVENAVSFNRACAIMSLQILRHTVAEQYDWEKNAVVELEVKNKKAPNPSIVNRLAGQMRLPFDSPYYWMIVPGYEFLYDIFPIETIALTMVRLECRKALNIPDRVTNGDIVNSLVSKMNRRNDLTHHNIPDIMKSLGLNTIVEMYHTFKVNVGTTGREMRNEDAVEHFMSFIKQIGSDK</sequence>
<evidence type="ECO:0000256" key="4">
    <source>
        <dbReference type="SAM" id="MobiDB-lite"/>
    </source>
</evidence>